<dbReference type="EMBL" id="JAENIO010000033">
    <property type="protein sequence ID" value="MBK1834845.1"/>
    <property type="molecule type" value="Genomic_DNA"/>
</dbReference>
<dbReference type="Pfam" id="PF01501">
    <property type="entry name" value="Glyco_transf_8"/>
    <property type="match status" value="1"/>
</dbReference>
<sequence>MSTDAQGFGYNATLIASILRRTERPVWVKCYTRGFSQESFETGRLRVDFMEATEEVTGNFPPHVPVAVFDRLRVIEDAPEWDRCLVVDHDMVCLSDLGEYFDEDFEGNLLMGRLFGPGNTLGLQMERRGGLPEELAQAADHPYFFMGPMMNLALMREEGTWQKILQAHELMGQEEQLALTAATGGRVKGVDRKWNQVPQWDVTKNEEGEIEQDLELTGIIHWSGWSKPWHLASKSWRPEVWEGERCNWPTLRAGVWDKPLLIDAAGSRIEALHPWMKRGWRLVFRRGERSPLPPLAEDAPRMSAEKLAQREEGWHRYQDRLWQELCTHPDTQGSEEPEREDPAAALVLICRTLEQLEEILRESEEGSRPPYVVVRESLAGDSPDRLAGLGYQRQWVRSYDAEGAIGPGVDYREGPWADSLPEEPELLGWNGSGVAKC</sequence>
<dbReference type="InterPro" id="IPR029044">
    <property type="entry name" value="Nucleotide-diphossugar_trans"/>
</dbReference>
<evidence type="ECO:0008006" key="3">
    <source>
        <dbReference type="Google" id="ProtNLM"/>
    </source>
</evidence>
<evidence type="ECO:0000313" key="2">
    <source>
        <dbReference type="Proteomes" id="UP000604083"/>
    </source>
</evidence>
<dbReference type="RefSeq" id="WP_200392279.1">
    <property type="nucleotide sequence ID" value="NZ_JAENIO010000033.1"/>
</dbReference>
<dbReference type="Proteomes" id="UP000604083">
    <property type="component" value="Unassembled WGS sequence"/>
</dbReference>
<accession>A0A934VNB1</accession>
<name>A0A934VNB1_9BACT</name>
<dbReference type="GO" id="GO:0016757">
    <property type="term" value="F:glycosyltransferase activity"/>
    <property type="evidence" value="ECO:0007669"/>
    <property type="project" value="InterPro"/>
</dbReference>
<dbReference type="AlphaFoldDB" id="A0A934VNB1"/>
<dbReference type="InterPro" id="IPR002495">
    <property type="entry name" value="Glyco_trans_8"/>
</dbReference>
<comment type="caution">
    <text evidence="1">The sequence shown here is derived from an EMBL/GenBank/DDBJ whole genome shotgun (WGS) entry which is preliminary data.</text>
</comment>
<keyword evidence="2" id="KW-1185">Reference proteome</keyword>
<gene>
    <name evidence="1" type="ORF">JIN78_12305</name>
</gene>
<reference evidence="1" key="1">
    <citation type="submission" date="2021-01" db="EMBL/GenBank/DDBJ databases">
        <title>Modified the classification status of verrucomicrobia.</title>
        <authorList>
            <person name="Feng X."/>
        </authorList>
    </citation>
    <scope>NUCLEOTIDE SEQUENCE</scope>
    <source>
        <strain evidence="1">KCTC 12986</strain>
    </source>
</reference>
<proteinExistence type="predicted"/>
<dbReference type="Gene3D" id="3.90.550.10">
    <property type="entry name" value="Spore Coat Polysaccharide Biosynthesis Protein SpsA, Chain A"/>
    <property type="match status" value="1"/>
</dbReference>
<dbReference type="SUPFAM" id="SSF53448">
    <property type="entry name" value="Nucleotide-diphospho-sugar transferases"/>
    <property type="match status" value="1"/>
</dbReference>
<evidence type="ECO:0000313" key="1">
    <source>
        <dbReference type="EMBL" id="MBK1834845.1"/>
    </source>
</evidence>
<organism evidence="1 2">
    <name type="scientific">Roseibacillus ishigakijimensis</name>
    <dbReference type="NCBI Taxonomy" id="454146"/>
    <lineage>
        <taxon>Bacteria</taxon>
        <taxon>Pseudomonadati</taxon>
        <taxon>Verrucomicrobiota</taxon>
        <taxon>Verrucomicrobiia</taxon>
        <taxon>Verrucomicrobiales</taxon>
        <taxon>Verrucomicrobiaceae</taxon>
        <taxon>Roseibacillus</taxon>
    </lineage>
</organism>
<protein>
    <recommendedName>
        <fullName evidence="3">Glycosyl transferase family 8</fullName>
    </recommendedName>
</protein>